<dbReference type="InterPro" id="IPR013525">
    <property type="entry name" value="ABC2_TM"/>
</dbReference>
<dbReference type="Gene3D" id="3.40.1710.10">
    <property type="entry name" value="abc type-2 transporter like domain"/>
    <property type="match status" value="1"/>
</dbReference>
<evidence type="ECO:0000259" key="6">
    <source>
        <dbReference type="Pfam" id="PF12698"/>
    </source>
</evidence>
<keyword evidence="8" id="KW-1185">Reference proteome</keyword>
<feature type="transmembrane region" description="Helical" evidence="5">
    <location>
        <begin position="264"/>
        <end position="282"/>
    </location>
</feature>
<evidence type="ECO:0000256" key="2">
    <source>
        <dbReference type="ARBA" id="ARBA00022692"/>
    </source>
</evidence>
<dbReference type="Pfam" id="PF12698">
    <property type="entry name" value="ABC2_membrane_3"/>
    <property type="match status" value="1"/>
</dbReference>
<feature type="domain" description="ABC-2 type transporter transmembrane" evidence="6">
    <location>
        <begin position="16"/>
        <end position="370"/>
    </location>
</feature>
<evidence type="ECO:0000256" key="1">
    <source>
        <dbReference type="ARBA" id="ARBA00004141"/>
    </source>
</evidence>
<evidence type="ECO:0000256" key="4">
    <source>
        <dbReference type="ARBA" id="ARBA00023136"/>
    </source>
</evidence>
<dbReference type="EMBL" id="JACOOZ010000009">
    <property type="protein sequence ID" value="MBC5668618.1"/>
    <property type="molecule type" value="Genomic_DNA"/>
</dbReference>
<keyword evidence="4 5" id="KW-0472">Membrane</keyword>
<comment type="subcellular location">
    <subcellularLocation>
        <location evidence="1">Membrane</location>
        <topology evidence="1">Multi-pass membrane protein</topology>
    </subcellularLocation>
</comment>
<feature type="transmembrane region" description="Helical" evidence="5">
    <location>
        <begin position="186"/>
        <end position="207"/>
    </location>
</feature>
<dbReference type="PANTHER" id="PTHR43077">
    <property type="entry name" value="TRANSPORT PERMEASE YVFS-RELATED"/>
    <property type="match status" value="1"/>
</dbReference>
<feature type="transmembrane region" description="Helical" evidence="5">
    <location>
        <begin position="353"/>
        <end position="374"/>
    </location>
</feature>
<keyword evidence="3 5" id="KW-1133">Transmembrane helix</keyword>
<feature type="transmembrane region" description="Helical" evidence="5">
    <location>
        <begin position="228"/>
        <end position="252"/>
    </location>
</feature>
<comment type="caution">
    <text evidence="7">The sequence shown here is derived from an EMBL/GenBank/DDBJ whole genome shotgun (WGS) entry which is preliminary data.</text>
</comment>
<gene>
    <name evidence="7" type="ORF">H8S00_11620</name>
</gene>
<name>A0ABR7F4R4_9FIRM</name>
<dbReference type="Proteomes" id="UP000597877">
    <property type="component" value="Unassembled WGS sequence"/>
</dbReference>
<evidence type="ECO:0000313" key="7">
    <source>
        <dbReference type="EMBL" id="MBC5668618.1"/>
    </source>
</evidence>
<evidence type="ECO:0000256" key="5">
    <source>
        <dbReference type="SAM" id="Phobius"/>
    </source>
</evidence>
<keyword evidence="2 5" id="KW-0812">Transmembrane</keyword>
<proteinExistence type="predicted"/>
<sequence>MTVFKTILKILNKLKGMLILYTVMLVAITAINQSAGNSTTNFEESKPDILIVNNDNNNTVTEGFVDYVSKHCKIAGIDTKDKEKMDDALFYRDVNFVIYIPKKFGEDLLNGKNPEIKYKTTGDEYASYSEMLVEKYIKTVLVYKDYYSGSELVRKVNSAVETEAKVTIKSSLDTSKLGSMTSYFNFLNYALLAGCVYCISMILASINEENVRKRTIISSFSYKKYNRIVLFSNAIVILAMWVLYMILSAILFKNSMFTSNGLAYVINSFIFAICSLTIGFLIGNITQNKNAIGGIVNVIALGTSFLCGCFVPFEYMPDYVLKIAHVLPTYYFVENNELIKSMETLDFNGIKPLLINGGIVIGFSVAFIILTNLVSRKKQVVG</sequence>
<evidence type="ECO:0000256" key="3">
    <source>
        <dbReference type="ARBA" id="ARBA00022989"/>
    </source>
</evidence>
<evidence type="ECO:0000313" key="8">
    <source>
        <dbReference type="Proteomes" id="UP000597877"/>
    </source>
</evidence>
<accession>A0ABR7F4R4</accession>
<feature type="transmembrane region" description="Helical" evidence="5">
    <location>
        <begin position="294"/>
        <end position="313"/>
    </location>
</feature>
<dbReference type="RefSeq" id="WP_118589712.1">
    <property type="nucleotide sequence ID" value="NZ_JACOOZ010000009.1"/>
</dbReference>
<reference evidence="7 8" key="1">
    <citation type="submission" date="2020-08" db="EMBL/GenBank/DDBJ databases">
        <title>Genome public.</title>
        <authorList>
            <person name="Liu C."/>
            <person name="Sun Q."/>
        </authorList>
    </citation>
    <scope>NUCLEOTIDE SEQUENCE [LARGE SCALE GENOMIC DNA]</scope>
    <source>
        <strain evidence="7 8">BX4</strain>
    </source>
</reference>
<dbReference type="PANTHER" id="PTHR43077:SF10">
    <property type="entry name" value="TRANSPORT PERMEASE PROTEIN"/>
    <property type="match status" value="1"/>
</dbReference>
<dbReference type="InterPro" id="IPR051328">
    <property type="entry name" value="T7SS_ABC-Transporter"/>
</dbReference>
<protein>
    <submittedName>
        <fullName evidence="7">ABC transporter permease</fullName>
    </submittedName>
</protein>
<organism evidence="7 8">
    <name type="scientific">Eubacterium segne</name>
    <dbReference type="NCBI Taxonomy" id="2763045"/>
    <lineage>
        <taxon>Bacteria</taxon>
        <taxon>Bacillati</taxon>
        <taxon>Bacillota</taxon>
        <taxon>Clostridia</taxon>
        <taxon>Eubacteriales</taxon>
        <taxon>Eubacteriaceae</taxon>
        <taxon>Eubacterium</taxon>
    </lineage>
</organism>